<dbReference type="EMBL" id="CP063164">
    <property type="protein sequence ID" value="QOR60948.1"/>
    <property type="molecule type" value="Genomic_DNA"/>
</dbReference>
<proteinExistence type="predicted"/>
<evidence type="ECO:0000313" key="2">
    <source>
        <dbReference type="Proteomes" id="UP000595074"/>
    </source>
</evidence>
<organism evidence="1 2">
    <name type="scientific">Sulfurovum indicum</name>
    <dbReference type="NCBI Taxonomy" id="2779528"/>
    <lineage>
        <taxon>Bacteria</taxon>
        <taxon>Pseudomonadati</taxon>
        <taxon>Campylobacterota</taxon>
        <taxon>Epsilonproteobacteria</taxon>
        <taxon>Campylobacterales</taxon>
        <taxon>Sulfurovaceae</taxon>
        <taxon>Sulfurovum</taxon>
    </lineage>
</organism>
<dbReference type="AlphaFoldDB" id="A0A7M1S0I3"/>
<sequence>MQNKTVKELLKKIFKNKQLSQNEQKIIINQALKIAEDSEDYCEIATYVCHNDVLSDKEWGRELFKKALEKSDIEYGTQGLYNIARQVADKSQLNDKVWAKELYLQAINQTDDIDDLLAIADNVADEDDINDKNISKMAIEKALSISSNTSNIIEVIKLIAHTHVLNDKKWAIKLLDNIKNNLDYGSDYIEIATIYSHKDLLNDKSNGRIWFEKSIKIEDSYDDGDYLLIAQRVFDENFLDDKEWAAKICIDNYKNTYDIQSLIKMSKITYQTNQKEAKKILIYTINMIEKDDDYSSDDLFNIAAHISDKTLSNIPFFNDKSWGREVFNKAKNKALTNEDKILIEESMEQYLKN</sequence>
<protein>
    <submittedName>
        <fullName evidence="1">Uncharacterized protein</fullName>
    </submittedName>
</protein>
<dbReference type="Proteomes" id="UP000595074">
    <property type="component" value="Chromosome"/>
</dbReference>
<dbReference type="RefSeq" id="WP_197547620.1">
    <property type="nucleotide sequence ID" value="NZ_CP063164.1"/>
</dbReference>
<evidence type="ECO:0000313" key="1">
    <source>
        <dbReference type="EMBL" id="QOR60948.1"/>
    </source>
</evidence>
<keyword evidence="2" id="KW-1185">Reference proteome</keyword>
<reference evidence="1 2" key="1">
    <citation type="submission" date="2020-10" db="EMBL/GenBank/DDBJ databases">
        <title>The genome of sulfurovum sp.</title>
        <authorList>
            <person name="Xie S."/>
            <person name="Shao Z."/>
            <person name="Jiang L."/>
        </authorList>
    </citation>
    <scope>NUCLEOTIDE SEQUENCE [LARGE SCALE GENOMIC DNA]</scope>
    <source>
        <strain evidence="1 2">ST-419</strain>
    </source>
</reference>
<name>A0A7M1S0I3_9BACT</name>
<gene>
    <name evidence="1" type="ORF">IMZ28_05635</name>
</gene>
<dbReference type="KEGG" id="sinu:IMZ28_05635"/>
<accession>A0A7M1S0I3</accession>